<dbReference type="GO" id="GO:0000978">
    <property type="term" value="F:RNA polymerase II cis-regulatory region sequence-specific DNA binding"/>
    <property type="evidence" value="ECO:0007669"/>
    <property type="project" value="TreeGrafter"/>
</dbReference>
<comment type="caution">
    <text evidence="7">The sequence shown here is derived from an EMBL/GenBank/DDBJ whole genome shotgun (WGS) entry which is preliminary data.</text>
</comment>
<feature type="compositionally biased region" description="Polar residues" evidence="5">
    <location>
        <begin position="9"/>
        <end position="22"/>
    </location>
</feature>
<evidence type="ECO:0000259" key="6">
    <source>
        <dbReference type="PROSITE" id="PS50217"/>
    </source>
</evidence>
<dbReference type="PROSITE" id="PS50217">
    <property type="entry name" value="BZIP"/>
    <property type="match status" value="1"/>
</dbReference>
<evidence type="ECO:0000256" key="4">
    <source>
        <dbReference type="SAM" id="Coils"/>
    </source>
</evidence>
<proteinExistence type="predicted"/>
<evidence type="ECO:0000256" key="2">
    <source>
        <dbReference type="ARBA" id="ARBA00023125"/>
    </source>
</evidence>
<feature type="compositionally biased region" description="Polar residues" evidence="5">
    <location>
        <begin position="36"/>
        <end position="56"/>
    </location>
</feature>
<keyword evidence="3" id="KW-0804">Transcription</keyword>
<feature type="domain" description="BZIP" evidence="6">
    <location>
        <begin position="132"/>
        <end position="186"/>
    </location>
</feature>
<dbReference type="InterPro" id="IPR004827">
    <property type="entry name" value="bZIP"/>
</dbReference>
<sequence>MTTIKEEANSSQESLDSFTEQVNALAENEQMENKNTKQNSHTQVHNETRQSASTSPLGFDPSPEDQVQMASFTTAALTHVLVSPMMLTSISPSIFQQLNRNNHVMLSSTQNSDHSEDTEMKAAGKPRELTMEEKRQRRLWRNRLAAKECRKKKKIYVEELKVKIKELEDQNELLRKEVVELKGKLSFFDPSSNSAEETFKLIKEVEALNAKLGITK</sequence>
<dbReference type="Gene3D" id="1.20.5.170">
    <property type="match status" value="1"/>
</dbReference>
<dbReference type="PRINTS" id="PR00041">
    <property type="entry name" value="LEUZIPPRCREB"/>
</dbReference>
<dbReference type="PANTHER" id="PTHR23351:SF24">
    <property type="entry name" value="ACTIVATING TRANSCRIPTION FACTOR 3-RELATED"/>
    <property type="match status" value="1"/>
</dbReference>
<accession>A0A9P6XL85</accession>
<dbReference type="SUPFAM" id="SSF57959">
    <property type="entry name" value="Leucine zipper domain"/>
    <property type="match status" value="1"/>
</dbReference>
<dbReference type="PANTHER" id="PTHR23351">
    <property type="entry name" value="FOS TRANSCRIPTION FACTOR-RELATED"/>
    <property type="match status" value="1"/>
</dbReference>
<dbReference type="OrthoDB" id="295274at2759"/>
<dbReference type="SMART" id="SM00338">
    <property type="entry name" value="BRLZ"/>
    <property type="match status" value="1"/>
</dbReference>
<protein>
    <recommendedName>
        <fullName evidence="6">BZIP domain-containing protein</fullName>
    </recommendedName>
</protein>
<dbReference type="AlphaFoldDB" id="A0A9P6XL85"/>
<evidence type="ECO:0000256" key="3">
    <source>
        <dbReference type="ARBA" id="ARBA00023163"/>
    </source>
</evidence>
<keyword evidence="8" id="KW-1185">Reference proteome</keyword>
<keyword evidence="1" id="KW-0805">Transcription regulation</keyword>
<evidence type="ECO:0000256" key="1">
    <source>
        <dbReference type="ARBA" id="ARBA00023015"/>
    </source>
</evidence>
<dbReference type="CDD" id="cd14690">
    <property type="entry name" value="bZIP_CREB1"/>
    <property type="match status" value="1"/>
</dbReference>
<gene>
    <name evidence="7" type="ORF">G6F64_000246</name>
</gene>
<organism evidence="7 8">
    <name type="scientific">Rhizopus oryzae</name>
    <name type="common">Mucormycosis agent</name>
    <name type="synonym">Rhizopus arrhizus var. delemar</name>
    <dbReference type="NCBI Taxonomy" id="64495"/>
    <lineage>
        <taxon>Eukaryota</taxon>
        <taxon>Fungi</taxon>
        <taxon>Fungi incertae sedis</taxon>
        <taxon>Mucoromycota</taxon>
        <taxon>Mucoromycotina</taxon>
        <taxon>Mucoromycetes</taxon>
        <taxon>Mucorales</taxon>
        <taxon>Mucorineae</taxon>
        <taxon>Rhizopodaceae</taxon>
        <taxon>Rhizopus</taxon>
    </lineage>
</organism>
<feature type="region of interest" description="Disordered" evidence="5">
    <location>
        <begin position="107"/>
        <end position="133"/>
    </location>
</feature>
<dbReference type="Proteomes" id="UP000716291">
    <property type="component" value="Unassembled WGS sequence"/>
</dbReference>
<dbReference type="PROSITE" id="PS00036">
    <property type="entry name" value="BZIP_BASIC"/>
    <property type="match status" value="1"/>
</dbReference>
<dbReference type="InterPro" id="IPR046347">
    <property type="entry name" value="bZIP_sf"/>
</dbReference>
<dbReference type="InterPro" id="IPR000837">
    <property type="entry name" value="AP-1"/>
</dbReference>
<dbReference type="Pfam" id="PF00170">
    <property type="entry name" value="bZIP_1"/>
    <property type="match status" value="1"/>
</dbReference>
<feature type="region of interest" description="Disordered" evidence="5">
    <location>
        <begin position="1"/>
        <end position="65"/>
    </location>
</feature>
<keyword evidence="2" id="KW-0238">DNA-binding</keyword>
<reference evidence="7" key="1">
    <citation type="journal article" date="2020" name="Microb. Genom.">
        <title>Genetic diversity of clinical and environmental Mucorales isolates obtained from an investigation of mucormycosis cases among solid organ transplant recipients.</title>
        <authorList>
            <person name="Nguyen M.H."/>
            <person name="Kaul D."/>
            <person name="Muto C."/>
            <person name="Cheng S.J."/>
            <person name="Richter R.A."/>
            <person name="Bruno V.M."/>
            <person name="Liu G."/>
            <person name="Beyhan S."/>
            <person name="Sundermann A.J."/>
            <person name="Mounaud S."/>
            <person name="Pasculle A.W."/>
            <person name="Nierman W.C."/>
            <person name="Driscoll E."/>
            <person name="Cumbie R."/>
            <person name="Clancy C.J."/>
            <person name="Dupont C.L."/>
        </authorList>
    </citation>
    <scope>NUCLEOTIDE SEQUENCE</scope>
    <source>
        <strain evidence="7">GL11</strain>
    </source>
</reference>
<dbReference type="EMBL" id="JAANQT010000014">
    <property type="protein sequence ID" value="KAG1315962.1"/>
    <property type="molecule type" value="Genomic_DNA"/>
</dbReference>
<evidence type="ECO:0000256" key="5">
    <source>
        <dbReference type="SAM" id="MobiDB-lite"/>
    </source>
</evidence>
<evidence type="ECO:0000313" key="7">
    <source>
        <dbReference type="EMBL" id="KAG1315962.1"/>
    </source>
</evidence>
<feature type="compositionally biased region" description="Basic and acidic residues" evidence="5">
    <location>
        <begin position="113"/>
        <end position="133"/>
    </location>
</feature>
<keyword evidence="4" id="KW-0175">Coiled coil</keyword>
<dbReference type="GO" id="GO:0000981">
    <property type="term" value="F:DNA-binding transcription factor activity, RNA polymerase II-specific"/>
    <property type="evidence" value="ECO:0007669"/>
    <property type="project" value="TreeGrafter"/>
</dbReference>
<name>A0A9P6XL85_RHIOR</name>
<evidence type="ECO:0000313" key="8">
    <source>
        <dbReference type="Proteomes" id="UP000716291"/>
    </source>
</evidence>
<dbReference type="GO" id="GO:0005634">
    <property type="term" value="C:nucleus"/>
    <property type="evidence" value="ECO:0007669"/>
    <property type="project" value="TreeGrafter"/>
</dbReference>
<feature type="coiled-coil region" evidence="4">
    <location>
        <begin position="150"/>
        <end position="184"/>
    </location>
</feature>